<dbReference type="SUPFAM" id="SSF53756">
    <property type="entry name" value="UDP-Glycosyltransferase/glycogen phosphorylase"/>
    <property type="match status" value="1"/>
</dbReference>
<evidence type="ECO:0000313" key="3">
    <source>
        <dbReference type="EMBL" id="SEH75203.1"/>
    </source>
</evidence>
<dbReference type="KEGG" id="agl:PYTT_0447"/>
<dbReference type="STRING" id="1679444.PYTT_0447"/>
<dbReference type="Proteomes" id="UP000176204">
    <property type="component" value="Chromosome I"/>
</dbReference>
<protein>
    <submittedName>
        <fullName evidence="3">Glycosyl transferases group 1</fullName>
    </submittedName>
</protein>
<keyword evidence="4" id="KW-1185">Reference proteome</keyword>
<dbReference type="Pfam" id="PF00534">
    <property type="entry name" value="Glycos_transf_1"/>
    <property type="match status" value="1"/>
</dbReference>
<dbReference type="Pfam" id="PF13439">
    <property type="entry name" value="Glyco_transf_4"/>
    <property type="match status" value="1"/>
</dbReference>
<dbReference type="InterPro" id="IPR028098">
    <property type="entry name" value="Glyco_trans_4-like_N"/>
</dbReference>
<dbReference type="OrthoDB" id="9806653at2"/>
<sequence length="382" mass="42646">MPAPLTVMHLLPSLHSGGVEQVVLELGEGLSAQGVRNIVVSSGGSMVPKLKEQGSIHYARSIGKKSLFTLREVPRMKRLILKERPDILHLHSRVPAWVGYLAWKMIPADQRPGLVTTFHGFYSVNAYSKIMTRGQRIIAVSGCMRDHILEKYPRTPADIIRVIPNTIDPALDRYGYRPSDAWLREWHTMYPELAGKYTLCLPGRITRLKGHLDLIPILQGLREAGLPAHAVIVGEVKKGKTAYKEELVRAFDKAGLASCITWTGHRRDLRNVLCACDVTLSLTHVPESFGKTTLEALALGRPVAGYSHGGVGEQLNVFLPEGNVPPLDTAVMVDTLTQWYTYPPETPREIPPPYRREDMIRAHLDVYRELLPAIPEPEQKTT</sequence>
<dbReference type="RefSeq" id="WP_067777452.1">
    <property type="nucleotide sequence ID" value="NZ_LIGX01000036.1"/>
</dbReference>
<keyword evidence="3" id="KW-0808">Transferase</keyword>
<dbReference type="InterPro" id="IPR001296">
    <property type="entry name" value="Glyco_trans_1"/>
</dbReference>
<dbReference type="AlphaFoldDB" id="A0A1C7PA79"/>
<evidence type="ECO:0000259" key="2">
    <source>
        <dbReference type="Pfam" id="PF13439"/>
    </source>
</evidence>
<evidence type="ECO:0000259" key="1">
    <source>
        <dbReference type="Pfam" id="PF00534"/>
    </source>
</evidence>
<reference evidence="4" key="1">
    <citation type="submission" date="2016-09" db="EMBL/GenBank/DDBJ databases">
        <authorList>
            <person name="Koehorst J."/>
        </authorList>
    </citation>
    <scope>NUCLEOTIDE SEQUENCE [LARGE SCALE GENOMIC DNA]</scope>
</reference>
<feature type="domain" description="Glycosyltransferase subfamily 4-like N-terminal" evidence="2">
    <location>
        <begin position="17"/>
        <end position="170"/>
    </location>
</feature>
<evidence type="ECO:0000313" key="4">
    <source>
        <dbReference type="Proteomes" id="UP000176204"/>
    </source>
</evidence>
<dbReference type="CDD" id="cd03819">
    <property type="entry name" value="GT4_WavL-like"/>
    <property type="match status" value="1"/>
</dbReference>
<proteinExistence type="predicted"/>
<gene>
    <name evidence="3" type="ORF">PYTT_0447</name>
</gene>
<organism evidence="3 4">
    <name type="scientific">Akkermansia glycaniphila</name>
    <dbReference type="NCBI Taxonomy" id="1679444"/>
    <lineage>
        <taxon>Bacteria</taxon>
        <taxon>Pseudomonadati</taxon>
        <taxon>Verrucomicrobiota</taxon>
        <taxon>Verrucomicrobiia</taxon>
        <taxon>Verrucomicrobiales</taxon>
        <taxon>Akkermansiaceae</taxon>
        <taxon>Akkermansia</taxon>
    </lineage>
</organism>
<accession>A0A1C7PA79</accession>
<dbReference type="Gene3D" id="3.40.50.2000">
    <property type="entry name" value="Glycogen Phosphorylase B"/>
    <property type="match status" value="2"/>
</dbReference>
<dbReference type="PANTHER" id="PTHR12526">
    <property type="entry name" value="GLYCOSYLTRANSFERASE"/>
    <property type="match status" value="1"/>
</dbReference>
<feature type="domain" description="Glycosyl transferase family 1" evidence="1">
    <location>
        <begin position="195"/>
        <end position="315"/>
    </location>
</feature>
<name>A0A1C7PA79_9BACT</name>
<dbReference type="PANTHER" id="PTHR12526:SF638">
    <property type="entry name" value="SPORE COAT PROTEIN SA"/>
    <property type="match status" value="1"/>
</dbReference>
<dbReference type="GO" id="GO:0016757">
    <property type="term" value="F:glycosyltransferase activity"/>
    <property type="evidence" value="ECO:0007669"/>
    <property type="project" value="InterPro"/>
</dbReference>
<dbReference type="EMBL" id="LT629973">
    <property type="protein sequence ID" value="SEH75203.1"/>
    <property type="molecule type" value="Genomic_DNA"/>
</dbReference>
<dbReference type="PATRIC" id="fig|1679444.3.peg.1241"/>